<proteinExistence type="predicted"/>
<name>A0A9J5XTK7_SOLCO</name>
<dbReference type="EMBL" id="JACXVP010000008">
    <property type="protein sequence ID" value="KAG5591513.1"/>
    <property type="molecule type" value="Genomic_DNA"/>
</dbReference>
<evidence type="ECO:0000313" key="1">
    <source>
        <dbReference type="EMBL" id="KAG5591513.1"/>
    </source>
</evidence>
<dbReference type="AlphaFoldDB" id="A0A9J5XTK7"/>
<keyword evidence="2" id="KW-1185">Reference proteome</keyword>
<dbReference type="Proteomes" id="UP000824120">
    <property type="component" value="Chromosome 8"/>
</dbReference>
<gene>
    <name evidence="1" type="ORF">H5410_042027</name>
</gene>
<sequence length="84" mass="9634">MSRAVGLIRAMFDGNPISARTTREDVQYKLDITWYGLQHSIVSKTPHSEIIPGWIKKYVQNQVQGNEFKKMQNKKLIASVTKLT</sequence>
<accession>A0A9J5XTK7</accession>
<comment type="caution">
    <text evidence="1">The sequence shown here is derived from an EMBL/GenBank/DDBJ whole genome shotgun (WGS) entry which is preliminary data.</text>
</comment>
<evidence type="ECO:0000313" key="2">
    <source>
        <dbReference type="Proteomes" id="UP000824120"/>
    </source>
</evidence>
<reference evidence="1 2" key="1">
    <citation type="submission" date="2020-09" db="EMBL/GenBank/DDBJ databases">
        <title>De no assembly of potato wild relative species, Solanum commersonii.</title>
        <authorList>
            <person name="Cho K."/>
        </authorList>
    </citation>
    <scope>NUCLEOTIDE SEQUENCE [LARGE SCALE GENOMIC DNA]</scope>
    <source>
        <strain evidence="1">LZ3.2</strain>
        <tissue evidence="1">Leaf</tissue>
    </source>
</reference>
<organism evidence="1 2">
    <name type="scientific">Solanum commersonii</name>
    <name type="common">Commerson's wild potato</name>
    <name type="synonym">Commerson's nightshade</name>
    <dbReference type="NCBI Taxonomy" id="4109"/>
    <lineage>
        <taxon>Eukaryota</taxon>
        <taxon>Viridiplantae</taxon>
        <taxon>Streptophyta</taxon>
        <taxon>Embryophyta</taxon>
        <taxon>Tracheophyta</taxon>
        <taxon>Spermatophyta</taxon>
        <taxon>Magnoliopsida</taxon>
        <taxon>eudicotyledons</taxon>
        <taxon>Gunneridae</taxon>
        <taxon>Pentapetalae</taxon>
        <taxon>asterids</taxon>
        <taxon>lamiids</taxon>
        <taxon>Solanales</taxon>
        <taxon>Solanaceae</taxon>
        <taxon>Solanoideae</taxon>
        <taxon>Solaneae</taxon>
        <taxon>Solanum</taxon>
    </lineage>
</organism>
<protein>
    <submittedName>
        <fullName evidence="1">Uncharacterized protein</fullName>
    </submittedName>
</protein>